<reference evidence="8" key="1">
    <citation type="submission" date="2021-02" db="EMBL/GenBank/DDBJ databases">
        <authorList>
            <person name="Nowell W R."/>
        </authorList>
    </citation>
    <scope>NUCLEOTIDE SEQUENCE</scope>
</reference>
<evidence type="ECO:0000313" key="9">
    <source>
        <dbReference type="Proteomes" id="UP000663870"/>
    </source>
</evidence>
<dbReference type="Gene3D" id="3.50.80.10">
    <property type="entry name" value="D-tyrosyl-tRNA(Tyr) deacylase"/>
    <property type="match status" value="1"/>
</dbReference>
<keyword evidence="5" id="KW-0694">RNA-binding</keyword>
<dbReference type="AlphaFoldDB" id="A0A815PCF0"/>
<comment type="subcellular location">
    <subcellularLocation>
        <location evidence="5">Cytoplasm</location>
    </subcellularLocation>
</comment>
<protein>
    <recommendedName>
        <fullName evidence="2 5">D-aminoacyl-tRNA deacylase</fullName>
        <ecNumber evidence="2 5">3.1.1.96</ecNumber>
    </recommendedName>
</protein>
<dbReference type="GO" id="GO:0000049">
    <property type="term" value="F:tRNA binding"/>
    <property type="evidence" value="ECO:0007669"/>
    <property type="project" value="UniProtKB-KW"/>
</dbReference>
<dbReference type="NCBIfam" id="TIGR00256">
    <property type="entry name" value="D-aminoacyl-tRNA deacylase"/>
    <property type="match status" value="1"/>
</dbReference>
<feature type="region of interest" description="Disordered" evidence="6">
    <location>
        <begin position="153"/>
        <end position="173"/>
    </location>
</feature>
<dbReference type="GO" id="GO:0051500">
    <property type="term" value="F:D-tyrosyl-tRNA(Tyr) deacylase activity"/>
    <property type="evidence" value="ECO:0007669"/>
    <property type="project" value="TreeGrafter"/>
</dbReference>
<comment type="catalytic activity">
    <reaction evidence="3">
        <text>glycyl-tRNA(Ala) + H2O = tRNA(Ala) + glycine + H(+)</text>
        <dbReference type="Rhea" id="RHEA:53744"/>
        <dbReference type="Rhea" id="RHEA-COMP:9657"/>
        <dbReference type="Rhea" id="RHEA-COMP:13640"/>
        <dbReference type="ChEBI" id="CHEBI:15377"/>
        <dbReference type="ChEBI" id="CHEBI:15378"/>
        <dbReference type="ChEBI" id="CHEBI:57305"/>
        <dbReference type="ChEBI" id="CHEBI:78442"/>
        <dbReference type="ChEBI" id="CHEBI:78522"/>
        <dbReference type="EC" id="3.1.1.96"/>
    </reaction>
</comment>
<comment type="caution">
    <text evidence="8">The sequence shown here is derived from an EMBL/GenBank/DDBJ whole genome shotgun (WGS) entry which is preliminary data.</text>
</comment>
<proteinExistence type="inferred from homology"/>
<accession>A0A815PCF0</accession>
<keyword evidence="5" id="KW-0963">Cytoplasm</keyword>
<comment type="similarity">
    <text evidence="1 5">Belongs to the DTD family.</text>
</comment>
<evidence type="ECO:0000256" key="3">
    <source>
        <dbReference type="ARBA" id="ARBA00047676"/>
    </source>
</evidence>
<comment type="catalytic activity">
    <reaction evidence="4">
        <text>a D-aminoacyl-tRNA + H2O = a tRNA + a D-alpha-amino acid + H(+)</text>
        <dbReference type="Rhea" id="RHEA:13953"/>
        <dbReference type="Rhea" id="RHEA-COMP:10123"/>
        <dbReference type="Rhea" id="RHEA-COMP:10124"/>
        <dbReference type="ChEBI" id="CHEBI:15377"/>
        <dbReference type="ChEBI" id="CHEBI:15378"/>
        <dbReference type="ChEBI" id="CHEBI:59871"/>
        <dbReference type="ChEBI" id="CHEBI:78442"/>
        <dbReference type="ChEBI" id="CHEBI:79333"/>
        <dbReference type="EC" id="3.1.1.96"/>
    </reaction>
</comment>
<evidence type="ECO:0000256" key="4">
    <source>
        <dbReference type="ARBA" id="ARBA00048018"/>
    </source>
</evidence>
<evidence type="ECO:0000256" key="2">
    <source>
        <dbReference type="ARBA" id="ARBA00013056"/>
    </source>
</evidence>
<dbReference type="Pfam" id="PF02580">
    <property type="entry name" value="Tyr_Deacylase"/>
    <property type="match status" value="1"/>
</dbReference>
<dbReference type="Proteomes" id="UP000663854">
    <property type="component" value="Unassembled WGS sequence"/>
</dbReference>
<organism evidence="8 9">
    <name type="scientific">Rotaria sordida</name>
    <dbReference type="NCBI Taxonomy" id="392033"/>
    <lineage>
        <taxon>Eukaryota</taxon>
        <taxon>Metazoa</taxon>
        <taxon>Spiralia</taxon>
        <taxon>Gnathifera</taxon>
        <taxon>Rotifera</taxon>
        <taxon>Eurotatoria</taxon>
        <taxon>Bdelloidea</taxon>
        <taxon>Philodinida</taxon>
        <taxon>Philodinidae</taxon>
        <taxon>Rotaria</taxon>
    </lineage>
</organism>
<dbReference type="EMBL" id="CAJNOL010001994">
    <property type="protein sequence ID" value="CAF1447570.1"/>
    <property type="molecule type" value="Genomic_DNA"/>
</dbReference>
<evidence type="ECO:0000256" key="1">
    <source>
        <dbReference type="ARBA" id="ARBA00009673"/>
    </source>
</evidence>
<dbReference type="InterPro" id="IPR023509">
    <property type="entry name" value="DTD-like_sf"/>
</dbReference>
<dbReference type="PANTHER" id="PTHR10472:SF5">
    <property type="entry name" value="D-AMINOACYL-TRNA DEACYLASE 1"/>
    <property type="match status" value="1"/>
</dbReference>
<evidence type="ECO:0000313" key="7">
    <source>
        <dbReference type="EMBL" id="CAF1184709.1"/>
    </source>
</evidence>
<dbReference type="InterPro" id="IPR003732">
    <property type="entry name" value="Daa-tRNA_deacyls_DTD"/>
</dbReference>
<dbReference type="GO" id="GO:0005737">
    <property type="term" value="C:cytoplasm"/>
    <property type="evidence" value="ECO:0007669"/>
    <property type="project" value="UniProtKB-SubCell"/>
</dbReference>
<dbReference type="SUPFAM" id="SSF69500">
    <property type="entry name" value="DTD-like"/>
    <property type="match status" value="1"/>
</dbReference>
<keyword evidence="5" id="KW-0820">tRNA-binding</keyword>
<dbReference type="EMBL" id="CAJNOH010001169">
    <property type="protein sequence ID" value="CAF1184709.1"/>
    <property type="molecule type" value="Genomic_DNA"/>
</dbReference>
<keyword evidence="9" id="KW-1185">Reference proteome</keyword>
<evidence type="ECO:0000313" key="8">
    <source>
        <dbReference type="EMBL" id="CAF1447570.1"/>
    </source>
</evidence>
<evidence type="ECO:0000256" key="6">
    <source>
        <dbReference type="SAM" id="MobiDB-lite"/>
    </source>
</evidence>
<dbReference type="EC" id="3.1.1.96" evidence="2 5"/>
<keyword evidence="5" id="KW-0378">Hydrolase</keyword>
<gene>
    <name evidence="8" type="ORF">JXQ802_LOCUS37387</name>
    <name evidence="7" type="ORF">PYM288_LOCUS24004</name>
</gene>
<sequence>MRALIQRVLRSSVHVDNQIVNNIEHGLCIFIGIQSDDDISDLEYIIKKILTIKLWPNGDKPWAQSVVDLDFSLLCISQFTLHAVTAKGARPDFHLSMSSEQSKQIYEQLINRLKQEYKSDKIFDGRFGAYMTVTIENDGPVTIMVDSKARKPMQSNVAGDPSIVAEPTASNVE</sequence>
<dbReference type="PANTHER" id="PTHR10472">
    <property type="entry name" value="D-TYROSYL-TRNA TYR DEACYLASE"/>
    <property type="match status" value="1"/>
</dbReference>
<name>A0A815PCF0_9BILA</name>
<evidence type="ECO:0000256" key="5">
    <source>
        <dbReference type="RuleBase" id="RU003470"/>
    </source>
</evidence>
<dbReference type="FunFam" id="3.50.80.10:FF:000001">
    <property type="entry name" value="D-aminoacyl-tRNA deacylase"/>
    <property type="match status" value="1"/>
</dbReference>
<dbReference type="Proteomes" id="UP000663870">
    <property type="component" value="Unassembled WGS sequence"/>
</dbReference>